<sequence length="912" mass="98941">MLYGRTEEMAAVERVLDEARAGRSGCLVLRGEAGIGKSALLEHVVAAAGDMRVLRSNGIEAEGEIPFAGLHLLLGRVLDRVDTLPGVQARALRSALGLAPASGGDRFLVGLAVLTLLADLAEESPLVCFVDDAHWLDQESADALLFAARRLQAEGVVLLFAARDVHAPEFPASGLPELRLSGLPRSAAVELLSESTVELSLQARNWVLNEARGNPLALLEMPAAQRSDTMYVSPYSARALSTPNRIQRMFAERIAALPENSRNLVFVGAAEETGDLAVILEAARELGASVHDLEPAERNLLVQVDGDRLVFRHPLIRTAAYHDVPTNQRITIHRALARTLDSPARCSPTDLDRSAWHWAAATTGPDEDVAAKLERSAEHARARGGYATVATAYERAAALSPRPRDRGLRLEAAAQAAADAGQLDQAVALAEEAAGHTTDAVALARMTLIRASVADEQDQSKTAHTMLVEAASKAAEQDPDTAGRLCFHAAVAAWNADDITAVERTAHKAADLRLPGTERVRALTRVIAEQNRHADERAADGTSALRELVDNMDSGSGLERLRDRTKLGWWHLLLGEFETAHELATTLERECRDRGAIGVLALVLMLLARTQLSIGKHHEALASASEGVRVAEDTGQNRVRVYLSTVLAQLAAVAGDEQRCCSLTEEAFSRGIAPGTTHAAGARSLLDLGLGRYESAVERIAGVVAGRHRQGVLSSIPDFVEASVRLGQPERAREAQDWYQSWATDLGKPWARAIALRCRALVGDDVDAEQRYVRAVELHQQGGSPFDRARTELLYGEWLRRAQRRSEARTPLRSALEVFERLGADPWTERARIELRATGESITPSGGEPDLLGRLTPQELQVVRLAARGLSNREIGNQLFLSPRTVGYHLSNAYPKLEVASRRELGRLDLFR</sequence>
<accession>A0A2T0GWZ3</accession>
<dbReference type="CDD" id="cd06170">
    <property type="entry name" value="LuxR_C_like"/>
    <property type="match status" value="1"/>
</dbReference>
<dbReference type="Pfam" id="PF00196">
    <property type="entry name" value="GerE"/>
    <property type="match status" value="1"/>
</dbReference>
<dbReference type="GO" id="GO:0003677">
    <property type="term" value="F:DNA binding"/>
    <property type="evidence" value="ECO:0007669"/>
    <property type="project" value="InterPro"/>
</dbReference>
<dbReference type="GO" id="GO:0005524">
    <property type="term" value="F:ATP binding"/>
    <property type="evidence" value="ECO:0007669"/>
    <property type="project" value="UniProtKB-KW"/>
</dbReference>
<evidence type="ECO:0000313" key="4">
    <source>
        <dbReference type="EMBL" id="PRW63622.1"/>
    </source>
</evidence>
<evidence type="ECO:0000313" key="5">
    <source>
        <dbReference type="Proteomes" id="UP000239352"/>
    </source>
</evidence>
<dbReference type="Pfam" id="PF13191">
    <property type="entry name" value="AAA_16"/>
    <property type="match status" value="1"/>
</dbReference>
<dbReference type="EMBL" id="PVSR01000011">
    <property type="protein sequence ID" value="PRW63622.1"/>
    <property type="molecule type" value="Genomic_DNA"/>
</dbReference>
<protein>
    <submittedName>
        <fullName evidence="4">LuxR family transcriptional regulator</fullName>
    </submittedName>
</protein>
<dbReference type="InterPro" id="IPR000792">
    <property type="entry name" value="Tscrpt_reg_LuxR_C"/>
</dbReference>
<name>A0A2T0GWZ3_ACTMO</name>
<reference evidence="4 5" key="1">
    <citation type="submission" date="2018-03" db="EMBL/GenBank/DDBJ databases">
        <title>Actinopolyspora mortivallis from Sahara, screening for active biomolecules.</title>
        <authorList>
            <person name="Selama O."/>
            <person name="Wellington E.M.H."/>
            <person name="Hacene H."/>
        </authorList>
    </citation>
    <scope>NUCLEOTIDE SEQUENCE [LARGE SCALE GENOMIC DNA]</scope>
    <source>
        <strain evidence="4 5">M5A</strain>
    </source>
</reference>
<evidence type="ECO:0000256" key="2">
    <source>
        <dbReference type="ARBA" id="ARBA00022840"/>
    </source>
</evidence>
<gene>
    <name evidence="4" type="ORF">CEP50_09135</name>
</gene>
<dbReference type="RefSeq" id="WP_106113508.1">
    <property type="nucleotide sequence ID" value="NZ_PVSR01000011.1"/>
</dbReference>
<keyword evidence="2" id="KW-0067">ATP-binding</keyword>
<dbReference type="PROSITE" id="PS00622">
    <property type="entry name" value="HTH_LUXR_1"/>
    <property type="match status" value="1"/>
</dbReference>
<dbReference type="InterPro" id="IPR041664">
    <property type="entry name" value="AAA_16"/>
</dbReference>
<dbReference type="SUPFAM" id="SSF46894">
    <property type="entry name" value="C-terminal effector domain of the bipartite response regulators"/>
    <property type="match status" value="1"/>
</dbReference>
<dbReference type="PANTHER" id="PTHR16305">
    <property type="entry name" value="TESTICULAR SOLUBLE ADENYLYL CYCLASE"/>
    <property type="match status" value="1"/>
</dbReference>
<evidence type="ECO:0000259" key="3">
    <source>
        <dbReference type="PROSITE" id="PS50043"/>
    </source>
</evidence>
<keyword evidence="5" id="KW-1185">Reference proteome</keyword>
<organism evidence="4 5">
    <name type="scientific">Actinopolyspora mortivallis</name>
    <dbReference type="NCBI Taxonomy" id="33906"/>
    <lineage>
        <taxon>Bacteria</taxon>
        <taxon>Bacillati</taxon>
        <taxon>Actinomycetota</taxon>
        <taxon>Actinomycetes</taxon>
        <taxon>Actinopolysporales</taxon>
        <taxon>Actinopolysporaceae</taxon>
        <taxon>Actinopolyspora</taxon>
    </lineage>
</organism>
<dbReference type="AlphaFoldDB" id="A0A2T0GWZ3"/>
<dbReference type="PRINTS" id="PR00038">
    <property type="entry name" value="HTHLUXR"/>
</dbReference>
<dbReference type="SUPFAM" id="SSF48452">
    <property type="entry name" value="TPR-like"/>
    <property type="match status" value="1"/>
</dbReference>
<dbReference type="InterPro" id="IPR016032">
    <property type="entry name" value="Sig_transdc_resp-reg_C-effctor"/>
</dbReference>
<dbReference type="InterPro" id="IPR036388">
    <property type="entry name" value="WH-like_DNA-bd_sf"/>
</dbReference>
<dbReference type="SUPFAM" id="SSF52540">
    <property type="entry name" value="P-loop containing nucleoside triphosphate hydrolases"/>
    <property type="match status" value="1"/>
</dbReference>
<evidence type="ECO:0000256" key="1">
    <source>
        <dbReference type="ARBA" id="ARBA00022741"/>
    </source>
</evidence>
<proteinExistence type="predicted"/>
<feature type="domain" description="HTH luxR-type" evidence="3">
    <location>
        <begin position="848"/>
        <end position="912"/>
    </location>
</feature>
<dbReference type="Gene3D" id="1.10.10.10">
    <property type="entry name" value="Winged helix-like DNA-binding domain superfamily/Winged helix DNA-binding domain"/>
    <property type="match status" value="1"/>
</dbReference>
<dbReference type="InterPro" id="IPR011990">
    <property type="entry name" value="TPR-like_helical_dom_sf"/>
</dbReference>
<dbReference type="SMART" id="SM00421">
    <property type="entry name" value="HTH_LUXR"/>
    <property type="match status" value="1"/>
</dbReference>
<dbReference type="Proteomes" id="UP000239352">
    <property type="component" value="Unassembled WGS sequence"/>
</dbReference>
<dbReference type="GO" id="GO:0004016">
    <property type="term" value="F:adenylate cyclase activity"/>
    <property type="evidence" value="ECO:0007669"/>
    <property type="project" value="TreeGrafter"/>
</dbReference>
<dbReference type="PANTHER" id="PTHR16305:SF35">
    <property type="entry name" value="TRANSCRIPTIONAL ACTIVATOR DOMAIN"/>
    <property type="match status" value="1"/>
</dbReference>
<comment type="caution">
    <text evidence="4">The sequence shown here is derived from an EMBL/GenBank/DDBJ whole genome shotgun (WGS) entry which is preliminary data.</text>
</comment>
<dbReference type="GO" id="GO:0006355">
    <property type="term" value="P:regulation of DNA-templated transcription"/>
    <property type="evidence" value="ECO:0007669"/>
    <property type="project" value="InterPro"/>
</dbReference>
<keyword evidence="1" id="KW-0547">Nucleotide-binding</keyword>
<dbReference type="InParanoid" id="A0A2T0GWZ3"/>
<dbReference type="InterPro" id="IPR027417">
    <property type="entry name" value="P-loop_NTPase"/>
</dbReference>
<dbReference type="PROSITE" id="PS50043">
    <property type="entry name" value="HTH_LUXR_2"/>
    <property type="match status" value="1"/>
</dbReference>
<dbReference type="GO" id="GO:0005737">
    <property type="term" value="C:cytoplasm"/>
    <property type="evidence" value="ECO:0007669"/>
    <property type="project" value="TreeGrafter"/>
</dbReference>